<evidence type="ECO:0000256" key="3">
    <source>
        <dbReference type="ARBA" id="ARBA00022448"/>
    </source>
</evidence>
<evidence type="ECO:0000256" key="9">
    <source>
        <dbReference type="PROSITE-ProRule" id="PRU00282"/>
    </source>
</evidence>
<accession>A0AAV5DAL0</accession>
<keyword evidence="3 10" id="KW-0813">Transport</keyword>
<feature type="repeat" description="Solcar" evidence="9">
    <location>
        <begin position="238"/>
        <end position="327"/>
    </location>
</feature>
<comment type="caution">
    <text evidence="13">The sequence shown here is derived from an EMBL/GenBank/DDBJ whole genome shotgun (WGS) entry which is preliminary data.</text>
</comment>
<feature type="repeat" description="Solcar" evidence="9">
    <location>
        <begin position="35"/>
        <end position="122"/>
    </location>
</feature>
<evidence type="ECO:0000256" key="10">
    <source>
        <dbReference type="RuleBase" id="RU000488"/>
    </source>
</evidence>
<feature type="compositionally biased region" description="Basic and acidic residues" evidence="11">
    <location>
        <begin position="452"/>
        <end position="472"/>
    </location>
</feature>
<reference evidence="13" key="2">
    <citation type="submission" date="2021-12" db="EMBL/GenBank/DDBJ databases">
        <title>Resequencing data analysis of finger millet.</title>
        <authorList>
            <person name="Hatakeyama M."/>
            <person name="Aluri S."/>
            <person name="Balachadran M.T."/>
            <person name="Sivarajan S.R."/>
            <person name="Poveda L."/>
            <person name="Shimizu-Inatsugi R."/>
            <person name="Schlapbach R."/>
            <person name="Sreeman S.M."/>
            <person name="Shimizu K.K."/>
        </authorList>
    </citation>
    <scope>NUCLEOTIDE SEQUENCE</scope>
</reference>
<feature type="repeat" description="Solcar" evidence="9">
    <location>
        <begin position="134"/>
        <end position="226"/>
    </location>
</feature>
<evidence type="ECO:0000313" key="13">
    <source>
        <dbReference type="EMBL" id="GJN07346.1"/>
    </source>
</evidence>
<evidence type="ECO:0000256" key="4">
    <source>
        <dbReference type="ARBA" id="ARBA00022692"/>
    </source>
</evidence>
<evidence type="ECO:0000256" key="5">
    <source>
        <dbReference type="ARBA" id="ARBA00022737"/>
    </source>
</evidence>
<keyword evidence="4 9" id="KW-0812">Transmembrane</keyword>
<dbReference type="SUPFAM" id="SSF103506">
    <property type="entry name" value="Mitochondrial carrier"/>
    <property type="match status" value="1"/>
</dbReference>
<dbReference type="Proteomes" id="UP001054889">
    <property type="component" value="Unassembled WGS sequence"/>
</dbReference>
<evidence type="ECO:0000256" key="1">
    <source>
        <dbReference type="ARBA" id="ARBA00004225"/>
    </source>
</evidence>
<dbReference type="AlphaFoldDB" id="A0AAV5DAL0"/>
<keyword evidence="5" id="KW-0677">Repeat</keyword>
<dbReference type="PANTHER" id="PTHR45788:SF2">
    <property type="entry name" value="SUCCINATE_FUMARATE MITOCHONDRIAL TRANSPORTER"/>
    <property type="match status" value="1"/>
</dbReference>
<evidence type="ECO:0000256" key="11">
    <source>
        <dbReference type="SAM" id="MobiDB-lite"/>
    </source>
</evidence>
<sequence>MASSSEPAVLTQPHQSPADEKHRHHEQQHRRRQHVPPVVKSAAGSLGGVVEACLMQPADVVKTRLQLDRAGAQYGGSVARCGAAVARGEGVPALWKGLTPFAAHLTLKYALRQGTNAQLLSLFRDPLTGDVSTAGHLASGLCAGVVEALLIVTPFEACVVKIRLQQQKGGLSPADQLKYKGPIHCARTIVGQEGLRGLWAGAVPTILRNGPNQAANFTLKSKLDAVLWDKRDGDGKAPDPWRSMVSGFFAGAVGPVCTGPFDVVKSRLMAQGGGSEVVKYKGTVHALRTIYAEEGLRALWRGLLPRLVRIPSGAALTWAVTDQQSHLSRHVPGDPALRRARRDCPPAKPGSRRNNRPHMVLLLFHLVWGVGLYFWAMFASAFLLHKALVSMDFLMRLYIYFMVALVPSLVCILVSQWLWVYYFGVEMMAMAAFFGYILAVNDRCKEILAREGRDQPAVQDRETDDHDEDKELAPANSASDDAGAQLEEQRRVL</sequence>
<keyword evidence="8 9" id="KW-0472">Membrane</keyword>
<dbReference type="PROSITE" id="PS50920">
    <property type="entry name" value="SOLCAR"/>
    <property type="match status" value="3"/>
</dbReference>
<dbReference type="InterPro" id="IPR018108">
    <property type="entry name" value="MCP_transmembrane"/>
</dbReference>
<feature type="region of interest" description="Disordered" evidence="11">
    <location>
        <begin position="452"/>
        <end position="493"/>
    </location>
</feature>
<keyword evidence="6 12" id="KW-1133">Transmembrane helix</keyword>
<evidence type="ECO:0000256" key="2">
    <source>
        <dbReference type="ARBA" id="ARBA00006375"/>
    </source>
</evidence>
<dbReference type="PANTHER" id="PTHR45788">
    <property type="entry name" value="SUCCINATE/FUMARATE MITOCHONDRIAL TRANSPORTER-RELATED"/>
    <property type="match status" value="1"/>
</dbReference>
<keyword evidence="14" id="KW-1185">Reference proteome</keyword>
<dbReference type="InterPro" id="IPR023395">
    <property type="entry name" value="MCP_dom_sf"/>
</dbReference>
<gene>
    <name evidence="13" type="primary">ga25170</name>
    <name evidence="13" type="ORF">PR202_ga25170</name>
</gene>
<name>A0AAV5DAL0_ELECO</name>
<dbReference type="InterPro" id="IPR049563">
    <property type="entry name" value="TXTP-like"/>
</dbReference>
<feature type="compositionally biased region" description="Basic residues" evidence="11">
    <location>
        <begin position="22"/>
        <end position="34"/>
    </location>
</feature>
<protein>
    <submittedName>
        <fullName evidence="13">Uncharacterized protein</fullName>
    </submittedName>
</protein>
<proteinExistence type="inferred from homology"/>
<dbReference type="Pfam" id="PF00153">
    <property type="entry name" value="Mito_carr"/>
    <property type="match status" value="3"/>
</dbReference>
<feature type="transmembrane region" description="Helical" evidence="12">
    <location>
        <begin position="359"/>
        <end position="385"/>
    </location>
</feature>
<organism evidence="13 14">
    <name type="scientific">Eleusine coracana subsp. coracana</name>
    <dbReference type="NCBI Taxonomy" id="191504"/>
    <lineage>
        <taxon>Eukaryota</taxon>
        <taxon>Viridiplantae</taxon>
        <taxon>Streptophyta</taxon>
        <taxon>Embryophyta</taxon>
        <taxon>Tracheophyta</taxon>
        <taxon>Spermatophyta</taxon>
        <taxon>Magnoliopsida</taxon>
        <taxon>Liliopsida</taxon>
        <taxon>Poales</taxon>
        <taxon>Poaceae</taxon>
        <taxon>PACMAD clade</taxon>
        <taxon>Chloridoideae</taxon>
        <taxon>Cynodonteae</taxon>
        <taxon>Eleusininae</taxon>
        <taxon>Eleusine</taxon>
    </lineage>
</organism>
<dbReference type="EMBL" id="BQKI01000013">
    <property type="protein sequence ID" value="GJN07346.1"/>
    <property type="molecule type" value="Genomic_DNA"/>
</dbReference>
<comment type="similarity">
    <text evidence="2 10">Belongs to the mitochondrial carrier (TC 2.A.29) family.</text>
</comment>
<feature type="transmembrane region" description="Helical" evidence="12">
    <location>
        <begin position="421"/>
        <end position="440"/>
    </location>
</feature>
<dbReference type="Gene3D" id="1.50.40.10">
    <property type="entry name" value="Mitochondrial carrier domain"/>
    <property type="match status" value="2"/>
</dbReference>
<evidence type="ECO:0000256" key="12">
    <source>
        <dbReference type="SAM" id="Phobius"/>
    </source>
</evidence>
<keyword evidence="7" id="KW-0496">Mitochondrion</keyword>
<comment type="subcellular location">
    <subcellularLocation>
        <location evidence="1">Mitochondrion membrane</location>
        <topology evidence="1">Multi-pass membrane protein</topology>
    </subcellularLocation>
</comment>
<feature type="transmembrane region" description="Helical" evidence="12">
    <location>
        <begin position="397"/>
        <end position="415"/>
    </location>
</feature>
<feature type="region of interest" description="Disordered" evidence="11">
    <location>
        <begin position="329"/>
        <end position="351"/>
    </location>
</feature>
<reference evidence="13" key="1">
    <citation type="journal article" date="2018" name="DNA Res.">
        <title>Multiple hybrid de novo genome assembly of finger millet, an orphan allotetraploid crop.</title>
        <authorList>
            <person name="Hatakeyama M."/>
            <person name="Aluri S."/>
            <person name="Balachadran M.T."/>
            <person name="Sivarajan S.R."/>
            <person name="Patrignani A."/>
            <person name="Gruter S."/>
            <person name="Poveda L."/>
            <person name="Shimizu-Inatsugi R."/>
            <person name="Baeten J."/>
            <person name="Francoijs K.J."/>
            <person name="Nataraja K.N."/>
            <person name="Reddy Y.A.N."/>
            <person name="Phadnis S."/>
            <person name="Ravikumar R.L."/>
            <person name="Schlapbach R."/>
            <person name="Sreeman S.M."/>
            <person name="Shimizu K.K."/>
        </authorList>
    </citation>
    <scope>NUCLEOTIDE SEQUENCE</scope>
</reference>
<dbReference type="GO" id="GO:0031966">
    <property type="term" value="C:mitochondrial membrane"/>
    <property type="evidence" value="ECO:0007669"/>
    <property type="project" value="UniProtKB-SubCell"/>
</dbReference>
<feature type="region of interest" description="Disordered" evidence="11">
    <location>
        <begin position="1"/>
        <end position="38"/>
    </location>
</feature>
<evidence type="ECO:0000256" key="6">
    <source>
        <dbReference type="ARBA" id="ARBA00022989"/>
    </source>
</evidence>
<evidence type="ECO:0000313" key="14">
    <source>
        <dbReference type="Proteomes" id="UP001054889"/>
    </source>
</evidence>
<evidence type="ECO:0000256" key="8">
    <source>
        <dbReference type="ARBA" id="ARBA00023136"/>
    </source>
</evidence>
<evidence type="ECO:0000256" key="7">
    <source>
        <dbReference type="ARBA" id="ARBA00023128"/>
    </source>
</evidence>
<dbReference type="GO" id="GO:0005469">
    <property type="term" value="F:succinate:fumarate antiporter activity"/>
    <property type="evidence" value="ECO:0007669"/>
    <property type="project" value="TreeGrafter"/>
</dbReference>